<feature type="chain" id="PRO_5047068905" evidence="2">
    <location>
        <begin position="22"/>
        <end position="407"/>
    </location>
</feature>
<feature type="signal peptide" evidence="2">
    <location>
        <begin position="1"/>
        <end position="21"/>
    </location>
</feature>
<accession>A0ABW2LC10</accession>
<evidence type="ECO:0000313" key="4">
    <source>
        <dbReference type="Proteomes" id="UP001596472"/>
    </source>
</evidence>
<dbReference type="InterPro" id="IPR003423">
    <property type="entry name" value="OMP_efflux"/>
</dbReference>
<evidence type="ECO:0000256" key="1">
    <source>
        <dbReference type="ARBA" id="ARBA00007613"/>
    </source>
</evidence>
<dbReference type="Gene3D" id="1.20.1600.10">
    <property type="entry name" value="Outer membrane efflux proteins (OEP)"/>
    <property type="match status" value="1"/>
</dbReference>
<dbReference type="Proteomes" id="UP001596472">
    <property type="component" value="Unassembled WGS sequence"/>
</dbReference>
<proteinExistence type="inferred from homology"/>
<organism evidence="3 4">
    <name type="scientific">Haloferula chungangensis</name>
    <dbReference type="NCBI Taxonomy" id="1048331"/>
    <lineage>
        <taxon>Bacteria</taxon>
        <taxon>Pseudomonadati</taxon>
        <taxon>Verrucomicrobiota</taxon>
        <taxon>Verrucomicrobiia</taxon>
        <taxon>Verrucomicrobiales</taxon>
        <taxon>Verrucomicrobiaceae</taxon>
        <taxon>Haloferula</taxon>
    </lineage>
</organism>
<keyword evidence="2" id="KW-0732">Signal</keyword>
<sequence length="407" mass="44638">MYFYRIAVFTACLAFTFPAAAEPGAVVTLGSIGDRVRSQNPDLKAARFTIQEAAGRLRQSGRLENPQLEVGLEHNTKFREGLFEMGVSQRFPVTNRLKLEKNLGATSVQAAQTEVREITNQLIGDAKAALVRVLAVRQRKELLKQQADLANELADFIAEVAKKGEASSLDAGQAKLEASRFLTQSRQLAAAEQQAIGELKPLLGMFPGETLHVSGSLPSLRVPEGADEVERPALEMARLAVIAAEQETAIERTKRYGDVEAGVYAGAERSIDEPEGSEVDGIIGVRFKIPLPFWDKNEGNIDAAEAKAERRRQEVIALNQGIRLEAEAARAEMLEWANLAKEIEMTLSPQAAEQTDLAEQAWRNGQGDLLAVLRSQEQRLELAAARLEALENFQLARVRYQTALGNP</sequence>
<evidence type="ECO:0000313" key="3">
    <source>
        <dbReference type="EMBL" id="MFC7339203.1"/>
    </source>
</evidence>
<dbReference type="PANTHER" id="PTHR30203">
    <property type="entry name" value="OUTER MEMBRANE CATION EFFLUX PROTEIN"/>
    <property type="match status" value="1"/>
</dbReference>
<dbReference type="InterPro" id="IPR010131">
    <property type="entry name" value="MdtP/NodT-like"/>
</dbReference>
<name>A0ABW2LC10_9BACT</name>
<evidence type="ECO:0000256" key="2">
    <source>
        <dbReference type="SAM" id="SignalP"/>
    </source>
</evidence>
<dbReference type="Pfam" id="PF02321">
    <property type="entry name" value="OEP"/>
    <property type="match status" value="1"/>
</dbReference>
<keyword evidence="4" id="KW-1185">Reference proteome</keyword>
<protein>
    <submittedName>
        <fullName evidence="3">TolC family protein</fullName>
    </submittedName>
</protein>
<dbReference type="EMBL" id="JBHTBS010000013">
    <property type="protein sequence ID" value="MFC7339203.1"/>
    <property type="molecule type" value="Genomic_DNA"/>
</dbReference>
<reference evidence="4" key="1">
    <citation type="journal article" date="2019" name="Int. J. Syst. Evol. Microbiol.">
        <title>The Global Catalogue of Microorganisms (GCM) 10K type strain sequencing project: providing services to taxonomists for standard genome sequencing and annotation.</title>
        <authorList>
            <consortium name="The Broad Institute Genomics Platform"/>
            <consortium name="The Broad Institute Genome Sequencing Center for Infectious Disease"/>
            <person name="Wu L."/>
            <person name="Ma J."/>
        </authorList>
    </citation>
    <scope>NUCLEOTIDE SEQUENCE [LARGE SCALE GENOMIC DNA]</scope>
    <source>
        <strain evidence="4">CGMCC 4.1467</strain>
    </source>
</reference>
<comment type="caution">
    <text evidence="3">The sequence shown here is derived from an EMBL/GenBank/DDBJ whole genome shotgun (WGS) entry which is preliminary data.</text>
</comment>
<gene>
    <name evidence="3" type="ORF">ACFQY0_18560</name>
</gene>
<dbReference type="RefSeq" id="WP_379715567.1">
    <property type="nucleotide sequence ID" value="NZ_JBHTBS010000013.1"/>
</dbReference>
<dbReference type="PANTHER" id="PTHR30203:SF24">
    <property type="entry name" value="BLR4935 PROTEIN"/>
    <property type="match status" value="1"/>
</dbReference>
<comment type="similarity">
    <text evidence="1">Belongs to the outer membrane factor (OMF) (TC 1.B.17) family.</text>
</comment>
<dbReference type="SUPFAM" id="SSF56954">
    <property type="entry name" value="Outer membrane efflux proteins (OEP)"/>
    <property type="match status" value="1"/>
</dbReference>